<protein>
    <submittedName>
        <fullName evidence="1">Uncharacterized protein</fullName>
    </submittedName>
</protein>
<evidence type="ECO:0000313" key="2">
    <source>
        <dbReference type="Proteomes" id="UP001283361"/>
    </source>
</evidence>
<keyword evidence="2" id="KW-1185">Reference proteome</keyword>
<dbReference type="EMBL" id="JAWDGP010000750">
    <property type="protein sequence ID" value="KAK3797618.1"/>
    <property type="molecule type" value="Genomic_DNA"/>
</dbReference>
<dbReference type="AlphaFoldDB" id="A0AAE1B0U2"/>
<organism evidence="1 2">
    <name type="scientific">Elysia crispata</name>
    <name type="common">lettuce slug</name>
    <dbReference type="NCBI Taxonomy" id="231223"/>
    <lineage>
        <taxon>Eukaryota</taxon>
        <taxon>Metazoa</taxon>
        <taxon>Spiralia</taxon>
        <taxon>Lophotrochozoa</taxon>
        <taxon>Mollusca</taxon>
        <taxon>Gastropoda</taxon>
        <taxon>Heterobranchia</taxon>
        <taxon>Euthyneura</taxon>
        <taxon>Panpulmonata</taxon>
        <taxon>Sacoglossa</taxon>
        <taxon>Placobranchoidea</taxon>
        <taxon>Plakobranchidae</taxon>
        <taxon>Elysia</taxon>
    </lineage>
</organism>
<accession>A0AAE1B0U2</accession>
<proteinExistence type="predicted"/>
<dbReference type="Proteomes" id="UP001283361">
    <property type="component" value="Unassembled WGS sequence"/>
</dbReference>
<comment type="caution">
    <text evidence="1">The sequence shown here is derived from an EMBL/GenBank/DDBJ whole genome shotgun (WGS) entry which is preliminary data.</text>
</comment>
<name>A0AAE1B0U2_9GAST</name>
<gene>
    <name evidence="1" type="ORF">RRG08_054644</name>
</gene>
<sequence length="69" mass="7630">MDVIRVLTSFQEVDSAIDNDSERTWDEKPLGLTPCFAGPAGHLVVLMQIPDDNSLSMPPSADGMYKRLH</sequence>
<reference evidence="1" key="1">
    <citation type="journal article" date="2023" name="G3 (Bethesda)">
        <title>A reference genome for the long-term kleptoplast-retaining sea slug Elysia crispata morphotype clarki.</title>
        <authorList>
            <person name="Eastman K.E."/>
            <person name="Pendleton A.L."/>
            <person name="Shaikh M.A."/>
            <person name="Suttiyut T."/>
            <person name="Ogas R."/>
            <person name="Tomko P."/>
            <person name="Gavelis G."/>
            <person name="Widhalm J.R."/>
            <person name="Wisecaver J.H."/>
        </authorList>
    </citation>
    <scope>NUCLEOTIDE SEQUENCE</scope>
    <source>
        <strain evidence="1">ECLA1</strain>
    </source>
</reference>
<evidence type="ECO:0000313" key="1">
    <source>
        <dbReference type="EMBL" id="KAK3797618.1"/>
    </source>
</evidence>